<dbReference type="GO" id="GO:0015074">
    <property type="term" value="P:DNA integration"/>
    <property type="evidence" value="ECO:0007669"/>
    <property type="project" value="UniProtKB-KW"/>
</dbReference>
<evidence type="ECO:0000256" key="2">
    <source>
        <dbReference type="ARBA" id="ARBA00023125"/>
    </source>
</evidence>
<dbReference type="GeneID" id="62876906"/>
<dbReference type="OrthoDB" id="198497at2157"/>
<dbReference type="InterPro" id="IPR013762">
    <property type="entry name" value="Integrase-like_cat_sf"/>
</dbReference>
<dbReference type="InterPro" id="IPR011010">
    <property type="entry name" value="DNA_brk_join_enz"/>
</dbReference>
<dbReference type="RefSeq" id="WP_204747386.1">
    <property type="nucleotide sequence ID" value="NZ_CP069188.1"/>
</dbReference>
<dbReference type="EMBL" id="CP069188">
    <property type="protein sequence ID" value="QRV14653.1"/>
    <property type="molecule type" value="Genomic_DNA"/>
</dbReference>
<keyword evidence="3" id="KW-0233">DNA recombination</keyword>
<evidence type="ECO:0000313" key="8">
    <source>
        <dbReference type="Proteomes" id="UP000637819"/>
    </source>
</evidence>
<dbReference type="InterPro" id="IPR010998">
    <property type="entry name" value="Integrase_recombinase_N"/>
</dbReference>
<dbReference type="GO" id="GO:0003677">
    <property type="term" value="F:DNA binding"/>
    <property type="evidence" value="ECO:0007669"/>
    <property type="project" value="UniProtKB-UniRule"/>
</dbReference>
<dbReference type="PROSITE" id="PS51900">
    <property type="entry name" value="CB"/>
    <property type="match status" value="1"/>
</dbReference>
<dbReference type="Pfam" id="PF02899">
    <property type="entry name" value="Phage_int_SAM_1"/>
    <property type="match status" value="1"/>
</dbReference>
<evidence type="ECO:0000313" key="7">
    <source>
        <dbReference type="EMBL" id="QRV14653.1"/>
    </source>
</evidence>
<evidence type="ECO:0000256" key="1">
    <source>
        <dbReference type="ARBA" id="ARBA00022908"/>
    </source>
</evidence>
<evidence type="ECO:0000256" key="4">
    <source>
        <dbReference type="PROSITE-ProRule" id="PRU01248"/>
    </source>
</evidence>
<dbReference type="InterPro" id="IPR050090">
    <property type="entry name" value="Tyrosine_recombinase_XerCD"/>
</dbReference>
<dbReference type="AlphaFoldDB" id="A0A8T8DZI3"/>
<dbReference type="PANTHER" id="PTHR30349">
    <property type="entry name" value="PHAGE INTEGRASE-RELATED"/>
    <property type="match status" value="1"/>
</dbReference>
<dbReference type="CDD" id="cd00397">
    <property type="entry name" value="DNA_BRE_C"/>
    <property type="match status" value="1"/>
</dbReference>
<dbReference type="InterPro" id="IPR004107">
    <property type="entry name" value="Integrase_SAM-like_N"/>
</dbReference>
<evidence type="ECO:0000259" key="6">
    <source>
        <dbReference type="PROSITE" id="PS51900"/>
    </source>
</evidence>
<gene>
    <name evidence="7" type="ORF">JMJ58_17240</name>
</gene>
<dbReference type="GO" id="GO:0006310">
    <property type="term" value="P:DNA recombination"/>
    <property type="evidence" value="ECO:0007669"/>
    <property type="project" value="UniProtKB-KW"/>
</dbReference>
<dbReference type="PROSITE" id="PS51898">
    <property type="entry name" value="TYR_RECOMBINASE"/>
    <property type="match status" value="1"/>
</dbReference>
<sequence length="336" mass="39489">MTERRTQMKPERAVNRFLSEKKPEWAESTYYNYSSSLSRFLEFCEEDELNNICEIDGFHISDFKSTRRNDGISEMTLYNELNSLRSFLKWCNAMGLIESWVVEDMVLNEPDDKVRSDKLDAEEAEMIRNYLNQFEYATLRHALFAILWDTGIRLGTARSLDVDDYHPEEHYIEVHHRPEQGTPLKNESEANREINLHTWASEILDDYLQMNHKGVTDDHDREPLLASRHGRMSLSNLRMHIRRLTRPCHYTGDCPHGRDQNDCEAAQDYRAASQCPGSVSPHPVRRGAITHWLNEGHRKELISERMNVGVQTLDEHYDARTESEKRSLRREMFNIE</sequence>
<evidence type="ECO:0000256" key="3">
    <source>
        <dbReference type="ARBA" id="ARBA00023172"/>
    </source>
</evidence>
<dbReference type="InterPro" id="IPR002104">
    <property type="entry name" value="Integrase_catalytic"/>
</dbReference>
<evidence type="ECO:0000259" key="5">
    <source>
        <dbReference type="PROSITE" id="PS51898"/>
    </source>
</evidence>
<dbReference type="Proteomes" id="UP000637819">
    <property type="component" value="Chromosome"/>
</dbReference>
<keyword evidence="1" id="KW-0229">DNA integration</keyword>
<dbReference type="PANTHER" id="PTHR30349:SF41">
    <property type="entry name" value="INTEGRASE_RECOMBINASE PROTEIN MJ0367-RELATED"/>
    <property type="match status" value="1"/>
</dbReference>
<dbReference type="InterPro" id="IPR044068">
    <property type="entry name" value="CB"/>
</dbReference>
<accession>A0A8T8DZI3</accession>
<dbReference type="Pfam" id="PF00589">
    <property type="entry name" value="Phage_integrase"/>
    <property type="match status" value="1"/>
</dbReference>
<keyword evidence="8" id="KW-1185">Reference proteome</keyword>
<reference evidence="7 8" key="1">
    <citation type="submission" date="2021-01" db="EMBL/GenBank/DDBJ databases">
        <title>Genome Sequence and Methylation Pattern of Haloterrigena salifodinae BOL5-1, An Extremely Halophilic Archaeon from a Bolivian Salt Mine.</title>
        <authorList>
            <person name="DasSarma P."/>
            <person name="Anton B.P."/>
            <person name="DasSarma S.L."/>
            <person name="von Ehrenheim H.A.L."/>
            <person name="Martinez F.L."/>
            <person name="Guzman D."/>
            <person name="Roberts R.J."/>
            <person name="DasSarma S."/>
        </authorList>
    </citation>
    <scope>NUCLEOTIDE SEQUENCE [LARGE SCALE GENOMIC DNA]</scope>
    <source>
        <strain evidence="7 8">BOL5-1</strain>
    </source>
</reference>
<feature type="domain" description="Tyr recombinase" evidence="5">
    <location>
        <begin position="114"/>
        <end position="330"/>
    </location>
</feature>
<organism evidence="7 8">
    <name type="scientific">Haloterrigena salifodinae</name>
    <dbReference type="NCBI Taxonomy" id="2675099"/>
    <lineage>
        <taxon>Archaea</taxon>
        <taxon>Methanobacteriati</taxon>
        <taxon>Methanobacteriota</taxon>
        <taxon>Stenosarchaea group</taxon>
        <taxon>Halobacteria</taxon>
        <taxon>Halobacteriales</taxon>
        <taxon>Natrialbaceae</taxon>
        <taxon>Haloterrigena</taxon>
    </lineage>
</organism>
<dbReference type="SUPFAM" id="SSF56349">
    <property type="entry name" value="DNA breaking-rejoining enzymes"/>
    <property type="match status" value="1"/>
</dbReference>
<feature type="domain" description="Core-binding (CB)" evidence="6">
    <location>
        <begin position="8"/>
        <end position="92"/>
    </location>
</feature>
<dbReference type="Gene3D" id="1.10.150.130">
    <property type="match status" value="1"/>
</dbReference>
<name>A0A8T8DZI3_9EURY</name>
<keyword evidence="2 4" id="KW-0238">DNA-binding</keyword>
<dbReference type="Gene3D" id="1.10.443.10">
    <property type="entry name" value="Intergrase catalytic core"/>
    <property type="match status" value="1"/>
</dbReference>
<proteinExistence type="predicted"/>
<dbReference type="KEGG" id="hsal:JMJ58_17240"/>
<protein>
    <submittedName>
        <fullName evidence="7">Tyrosine-type recombinase/integrase</fullName>
    </submittedName>
</protein>